<dbReference type="InterPro" id="IPR022038">
    <property type="entry name" value="Ig-like_bact"/>
</dbReference>
<proteinExistence type="predicted"/>
<dbReference type="Gene3D" id="2.60.40.3630">
    <property type="match status" value="1"/>
</dbReference>
<sequence length="235" mass="25627">MPGSVSLSLEAQGELTPFYADGIKYYVSASNGGYEGDWEMALVTDEFREKILNEIVDTNKVMLEKGDSKVNNFAFGFEIDGDQRGTRFWFYFCTATRPTTESETTEDTIEPTTDTLTVSAAAVDLEGDGNMYVRAKTTADVEDGLYNSWFNKVYIPDREAMLTSLVAVYKGTKTEGQTLDKSDFTVVAVMSNGTNAEVTDFTISPESALTAGENKITITYKEISTEVAVNAGAAG</sequence>
<dbReference type="EMBL" id="BK015112">
    <property type="protein sequence ID" value="DAD91394.1"/>
    <property type="molecule type" value="Genomic_DNA"/>
</dbReference>
<evidence type="ECO:0000259" key="1">
    <source>
        <dbReference type="Pfam" id="PF07523"/>
    </source>
</evidence>
<dbReference type="Pfam" id="PF07523">
    <property type="entry name" value="Big_3"/>
    <property type="match status" value="1"/>
</dbReference>
<name>A0A8S5NAX6_9CAUD</name>
<feature type="domain" description="Ig-like" evidence="1">
    <location>
        <begin position="172"/>
        <end position="229"/>
    </location>
</feature>
<protein>
    <submittedName>
        <fullName evidence="2">Tail tube protein</fullName>
    </submittedName>
</protein>
<dbReference type="InterPro" id="IPR006490">
    <property type="entry name" value="Maj_tail_phi13"/>
</dbReference>
<reference evidence="2" key="1">
    <citation type="journal article" date="2021" name="Proc. Natl. Acad. Sci. U.S.A.">
        <title>A Catalog of Tens of Thousands of Viruses from Human Metagenomes Reveals Hidden Associations with Chronic Diseases.</title>
        <authorList>
            <person name="Tisza M.J."/>
            <person name="Buck C.B."/>
        </authorList>
    </citation>
    <scope>NUCLEOTIDE SEQUENCE</scope>
    <source>
        <strain evidence="2">CtS3r5</strain>
    </source>
</reference>
<organism evidence="2">
    <name type="scientific">Siphoviridae sp. ctS3r5</name>
    <dbReference type="NCBI Taxonomy" id="2826341"/>
    <lineage>
        <taxon>Viruses</taxon>
        <taxon>Duplodnaviria</taxon>
        <taxon>Heunggongvirae</taxon>
        <taxon>Uroviricota</taxon>
        <taxon>Caudoviricetes</taxon>
    </lineage>
</organism>
<accession>A0A8S5NAX6</accession>
<evidence type="ECO:0000313" key="2">
    <source>
        <dbReference type="EMBL" id="DAD91394.1"/>
    </source>
</evidence>
<dbReference type="NCBIfam" id="TIGR01603">
    <property type="entry name" value="maj_tail_phi13"/>
    <property type="match status" value="1"/>
</dbReference>